<evidence type="ECO:0000313" key="2">
    <source>
        <dbReference type="EMBL" id="OUS46348.1"/>
    </source>
</evidence>
<keyword evidence="1" id="KW-0812">Transmembrane</keyword>
<dbReference type="Proteomes" id="UP000195557">
    <property type="component" value="Unassembled WGS sequence"/>
</dbReference>
<keyword evidence="1" id="KW-0472">Membrane</keyword>
<feature type="transmembrane region" description="Helical" evidence="1">
    <location>
        <begin position="914"/>
        <end position="935"/>
    </location>
</feature>
<dbReference type="eggNOG" id="ENOG502REVD">
    <property type="taxonomic scope" value="Eukaryota"/>
</dbReference>
<keyword evidence="1" id="KW-1133">Transmembrane helix</keyword>
<protein>
    <submittedName>
        <fullName evidence="2">Uncharacterized protein</fullName>
    </submittedName>
</protein>
<dbReference type="AlphaFoldDB" id="A0A1Y5I9U1"/>
<sequence>MRTLPILVFMYEGIVSSGERRCFEYDYAPVMERVYGSTPRYMNISEDGRNDLDNLLERGLLTALKVTSETYDHSTLLKISEKGADFLQRCVASGALSPLDRRGIELLCGYPNLLDVRFDQETKSFYLHDPSPHSKTPALRSTITDVEDVPYVSSPYIPRSYLSNEAFAPNPEKGYRKARRVLKLEGMSLAEQQERAIRDARLDEQILLNDVRLLFTEYVPMGSNEMVAFCSALGTSERLSGGLFCGETRSRAHFDMVVGVDAAKLTKIKVLDADDVRYANVEADLLATAMSTDKDKAHQIENFGINFRENGIVTYGLVVNGIANRIRDNISVDLLARVLSDAHEDTSLVVENLFSNRQRAMLNTIFKGAPSTRDKFVCIMAERANPKLKAAAYMDGEALENELKQVIGATYFAHDLNEQEVVIFGTRGVLIFGPRTERHHKLLSLYSDLQARSVFIKSVYASCFAASDELKKTRKLIDNYLDDPMNVIRIRSRISNHMNKLTLLDAVQKFLVESVEAVEEISRERLSDLSDDASQTLFDVLTLSDSQRRLLRRAVDLEKIIAACWNDLESLQEMTHVIGSRRKLRVNEAIEGTTRNLEDAFRAQARNSTTLELTQVILSGTLAFDILDRFSGQYLSYVDIRWAVESIQPYAVNVPMIWFALNMCAWTVVGGSILWLMRHLAFKHCSVETSKITLNKPIHLSRWRRFIASRDVESTTSTQSGKQRVVKYGWTEPRDKKWRGLSPKFEVAVDERYGFILHAFVVVNKRLCETSANDAWRRLWFDVFLAREIFDARREKFDVITGDRMSPAADEENDDDIVHRRHVDARVTLGDDGVDVRDAARRLAGRATCDLERWRRAVRYCVNAVDGRDVVGGTRVDVVEALRAFGVDGFAAAAAIALGLAARGSFDASASERAVAWAMTMVCVLMFCPLVETVWMERDEVMVRRATAAATAAATEDGAMETRFEFSADAVVTATRARVGVDPGRVRCFTLGRALDAGEERRLNLFEPRWLALMDGIAEANGGSLVGAELGCLHARYRHYVPSDVIDAVGEEGEARRDVDLNRRTAVVRVDRTMRRARVVRVREGARPVTKARKLEVWIEGGELYDVRDVTAHPAGYLLAETGEDPISGETIDADDGPPVEHVDCVIVTGLAHANGVLARLSET</sequence>
<evidence type="ECO:0000256" key="1">
    <source>
        <dbReference type="SAM" id="Phobius"/>
    </source>
</evidence>
<organism evidence="2">
    <name type="scientific">Ostreococcus tauri</name>
    <name type="common">Marine green alga</name>
    <dbReference type="NCBI Taxonomy" id="70448"/>
    <lineage>
        <taxon>Eukaryota</taxon>
        <taxon>Viridiplantae</taxon>
        <taxon>Chlorophyta</taxon>
        <taxon>Mamiellophyceae</taxon>
        <taxon>Mamiellales</taxon>
        <taxon>Bathycoccaceae</taxon>
        <taxon>Ostreococcus</taxon>
    </lineage>
</organism>
<dbReference type="EMBL" id="KZ155784">
    <property type="protein sequence ID" value="OUS46348.1"/>
    <property type="molecule type" value="Genomic_DNA"/>
</dbReference>
<feature type="transmembrane region" description="Helical" evidence="1">
    <location>
        <begin position="884"/>
        <end position="902"/>
    </location>
</feature>
<feature type="transmembrane region" description="Helical" evidence="1">
    <location>
        <begin position="656"/>
        <end position="676"/>
    </location>
</feature>
<name>A0A1Y5I9U1_OSTTA</name>
<gene>
    <name evidence="2" type="ORF">BE221DRAFT_198998</name>
</gene>
<reference evidence="2" key="1">
    <citation type="submission" date="2017-04" db="EMBL/GenBank/DDBJ databases">
        <title>Population genomics of picophytoplankton unveils novel chromosome hypervariability.</title>
        <authorList>
            <consortium name="DOE Joint Genome Institute"/>
            <person name="Blanc-Mathieu R."/>
            <person name="Krasovec M."/>
            <person name="Hebrard M."/>
            <person name="Yau S."/>
            <person name="Desgranges E."/>
            <person name="Martin J."/>
            <person name="Schackwitz W."/>
            <person name="Kuo A."/>
            <person name="Salin G."/>
            <person name="Donnadieu C."/>
            <person name="Desdevises Y."/>
            <person name="Sanchez-Ferandin S."/>
            <person name="Moreau H."/>
            <person name="Rivals E."/>
            <person name="Grigoriev I.V."/>
            <person name="Grimsley N."/>
            <person name="Eyre-Walker A."/>
            <person name="Piganeau G."/>
        </authorList>
    </citation>
    <scope>NUCLEOTIDE SEQUENCE [LARGE SCALE GENOMIC DNA]</scope>
    <source>
        <strain evidence="2">RCC 1115</strain>
    </source>
</reference>
<proteinExistence type="predicted"/>
<accession>A0A1Y5I9U1</accession>